<feature type="compositionally biased region" description="Basic and acidic residues" evidence="8">
    <location>
        <begin position="884"/>
        <end position="902"/>
    </location>
</feature>
<dbReference type="NCBIfam" id="NF009397">
    <property type="entry name" value="PRK12758.1"/>
    <property type="match status" value="1"/>
</dbReference>
<dbReference type="Gene3D" id="3.30.1360.40">
    <property type="match status" value="1"/>
</dbReference>
<keyword evidence="11" id="KW-1185">Reference proteome</keyword>
<evidence type="ECO:0000313" key="11">
    <source>
        <dbReference type="Proteomes" id="UP000292855"/>
    </source>
</evidence>
<dbReference type="RefSeq" id="WP_130140010.1">
    <property type="nucleotide sequence ID" value="NZ_SGIT01000001.1"/>
</dbReference>
<accession>A0A4Q6XPC4</accession>
<evidence type="ECO:0000256" key="8">
    <source>
        <dbReference type="SAM" id="MobiDB-lite"/>
    </source>
</evidence>
<keyword evidence="5 6" id="KW-0413">Isomerase</keyword>
<dbReference type="Gene3D" id="3.90.199.10">
    <property type="entry name" value="Topoisomerase II, domain 5"/>
    <property type="match status" value="1"/>
</dbReference>
<proteinExistence type="inferred from homology"/>
<reference evidence="10 11" key="1">
    <citation type="submission" date="2019-02" db="EMBL/GenBank/DDBJ databases">
        <authorList>
            <person name="Li Y."/>
        </authorList>
    </citation>
    <scope>NUCLEOTIDE SEQUENCE [LARGE SCALE GENOMIC DNA]</scope>
    <source>
        <strain evidence="10 11">30C10-4-7</strain>
    </source>
</reference>
<feature type="coiled-coil region" evidence="7">
    <location>
        <begin position="436"/>
        <end position="463"/>
    </location>
</feature>
<evidence type="ECO:0000256" key="6">
    <source>
        <dbReference type="PROSITE-ProRule" id="PRU01384"/>
    </source>
</evidence>
<dbReference type="EMBL" id="SGIT01000001">
    <property type="protein sequence ID" value="RZF61781.1"/>
    <property type="molecule type" value="Genomic_DNA"/>
</dbReference>
<dbReference type="GO" id="GO:0009330">
    <property type="term" value="C:DNA topoisomerase type II (double strand cut, ATP-hydrolyzing) complex"/>
    <property type="evidence" value="ECO:0007669"/>
    <property type="project" value="TreeGrafter"/>
</dbReference>
<evidence type="ECO:0000256" key="1">
    <source>
        <dbReference type="ARBA" id="ARBA00000185"/>
    </source>
</evidence>
<comment type="catalytic activity">
    <reaction evidence="1 6">
        <text>ATP-dependent breakage, passage and rejoining of double-stranded DNA.</text>
        <dbReference type="EC" id="5.6.2.2"/>
    </reaction>
</comment>
<evidence type="ECO:0000256" key="7">
    <source>
        <dbReference type="SAM" id="Coils"/>
    </source>
</evidence>
<evidence type="ECO:0000259" key="9">
    <source>
        <dbReference type="PROSITE" id="PS52040"/>
    </source>
</evidence>
<dbReference type="InterPro" id="IPR013760">
    <property type="entry name" value="Topo_IIA-like_dom_sf"/>
</dbReference>
<dbReference type="InterPro" id="IPR050220">
    <property type="entry name" value="Type_II_DNA_Topoisomerases"/>
</dbReference>
<dbReference type="GO" id="GO:0003918">
    <property type="term" value="F:DNA topoisomerase type II (double strand cut, ATP-hydrolyzing) activity"/>
    <property type="evidence" value="ECO:0007669"/>
    <property type="project" value="UniProtKB-EC"/>
</dbReference>
<gene>
    <name evidence="10" type="ORF">EWE74_02810</name>
</gene>
<comment type="caution">
    <text evidence="10">The sequence shown here is derived from an EMBL/GenBank/DDBJ whole genome shotgun (WGS) entry which is preliminary data.</text>
</comment>
<keyword evidence="4 6" id="KW-0238">DNA-binding</keyword>
<dbReference type="Pfam" id="PF00521">
    <property type="entry name" value="DNA_topoisoIV"/>
    <property type="match status" value="1"/>
</dbReference>
<feature type="active site" description="O-(5'-phospho-DNA)-tyrosine intermediate" evidence="6">
    <location>
        <position position="132"/>
    </location>
</feature>
<organism evidence="10 11">
    <name type="scientific">Sphingobacterium corticibacterium</name>
    <dbReference type="NCBI Taxonomy" id="2484746"/>
    <lineage>
        <taxon>Bacteria</taxon>
        <taxon>Pseudomonadati</taxon>
        <taxon>Bacteroidota</taxon>
        <taxon>Sphingobacteriia</taxon>
        <taxon>Sphingobacteriales</taxon>
        <taxon>Sphingobacteriaceae</taxon>
        <taxon>Sphingobacterium</taxon>
    </lineage>
</organism>
<evidence type="ECO:0000313" key="10">
    <source>
        <dbReference type="EMBL" id="RZF61781.1"/>
    </source>
</evidence>
<dbReference type="PANTHER" id="PTHR43493">
    <property type="entry name" value="DNA GYRASE/TOPOISOMERASE SUBUNIT A"/>
    <property type="match status" value="1"/>
</dbReference>
<dbReference type="Proteomes" id="UP000292855">
    <property type="component" value="Unassembled WGS sequence"/>
</dbReference>
<dbReference type="NCBIfam" id="NF007209">
    <property type="entry name" value="PRK09631.1"/>
    <property type="match status" value="1"/>
</dbReference>
<dbReference type="InterPro" id="IPR002205">
    <property type="entry name" value="Topo_IIA_dom_A"/>
</dbReference>
<feature type="compositionally biased region" description="Polar residues" evidence="8">
    <location>
        <begin position="1"/>
        <end position="14"/>
    </location>
</feature>
<feature type="region of interest" description="Disordered" evidence="8">
    <location>
        <begin position="855"/>
        <end position="923"/>
    </location>
</feature>
<feature type="domain" description="Topo IIA-type catalytic" evidence="9">
    <location>
        <begin position="51"/>
        <end position="496"/>
    </location>
</feature>
<keyword evidence="7" id="KW-0175">Coiled coil</keyword>
<dbReference type="InterPro" id="IPR013757">
    <property type="entry name" value="Topo_IIA_A_a_sf"/>
</dbReference>
<evidence type="ECO:0000256" key="5">
    <source>
        <dbReference type="ARBA" id="ARBA00023235"/>
    </source>
</evidence>
<dbReference type="GO" id="GO:0006265">
    <property type="term" value="P:DNA topological change"/>
    <property type="evidence" value="ECO:0007669"/>
    <property type="project" value="UniProtKB-UniRule"/>
</dbReference>
<evidence type="ECO:0000256" key="4">
    <source>
        <dbReference type="ARBA" id="ARBA00023125"/>
    </source>
</evidence>
<feature type="region of interest" description="Disordered" evidence="8">
    <location>
        <begin position="1"/>
        <end position="24"/>
    </location>
</feature>
<dbReference type="InterPro" id="IPR013758">
    <property type="entry name" value="Topo_IIA_A/C_ab"/>
</dbReference>
<dbReference type="Gene3D" id="1.10.268.10">
    <property type="entry name" value="Topoisomerase, domain 3"/>
    <property type="match status" value="1"/>
</dbReference>
<name>A0A4Q6XPC4_9SPHI</name>
<dbReference type="GO" id="GO:0005524">
    <property type="term" value="F:ATP binding"/>
    <property type="evidence" value="ECO:0007669"/>
    <property type="project" value="InterPro"/>
</dbReference>
<dbReference type="AlphaFoldDB" id="A0A4Q6XPC4"/>
<evidence type="ECO:0000256" key="2">
    <source>
        <dbReference type="ARBA" id="ARBA00008263"/>
    </source>
</evidence>
<dbReference type="OrthoDB" id="9806486at2"/>
<sequence length="923" mass="104142">MSEETNFPNGNPDQNTDHPEHELNSTTIPLSGLYENWFLDYASYVILDRAVPHINDGFKPVQRRILHSLKEMDDGRYNKAANVIGNTMKYHPHGDASIGDAMVQLGQKDLLIDCQGNWGDPITGDSAAAPRYIEGRLSKFANEVIFNPDTTEWQLSYDGRNKEPVTLPVKFPLLLAQGAEGIAVGLATKIMPHNFIELIDGAIQVLKGERPHLFPDFPTGGLADVSNYNEGRRGGKIRVRAKIEERDKKTLAITEIPYGTTTGGLIDSVVTANEKGKIKIKRIEDNTAKNVEIIVHLAAGISPDVTIDALYAFTACETSISPNTCVIIDNKPHFMSVNDILIENTKQTKALLKRELEIKLHELLEKIFFSSLLKIFIQEGMYKHPAYENSGDFDTVVQVLDKLFEPFFDQFYRAITPEDYKRLIDKPMSSITRFDVKKADEQMKALEDDIKVVKRNLRNLTEFTIDWFEHLRSKYSKGRERKTEIRIFDKVEASQVALANAKLYVNRVEGFIGTGMRKDEFVSECSDIDDIIVFRADGKYSVTKVQDKVFVGKDIIHVAVFKKGDDRTIYNAIYKDGTSGTSYVKRFAVTGVTRDKEYDISKGTKGSKVLYFTANPNGEAEIVNIQLKPHSKLRKLSFDIDFAEIAIKGRASQGNIVSKYPVKKVSFKNAGISTLAGRKIWFDDVLRRLNADERGRYLGEFDGDDKILLVYKDGSYEFSSFDLSNHFDGHVLRMEKFVSEHVYTAVHQDGKSGTYYVKRFKFDDQPIGKRLSFINEAPGSKLIVLTNGTEPVVRVNLLKGKAQTPEVLEQPLNEVIDIKGMRAQGNRLSFHTVKNVKLITEDIDLTEKIEQQTEDALLPSVDQPEKETSEENVKQDLTDMGTIEEGKNEEMIISQDNDRDNVSFEITNPDDINLDDSGQTSLF</sequence>
<dbReference type="PANTHER" id="PTHR43493:SF5">
    <property type="entry name" value="DNA GYRASE SUBUNIT A, CHLOROPLASTIC_MITOCHONDRIAL"/>
    <property type="match status" value="1"/>
</dbReference>
<dbReference type="GO" id="GO:0003677">
    <property type="term" value="F:DNA binding"/>
    <property type="evidence" value="ECO:0007669"/>
    <property type="project" value="UniProtKB-UniRule"/>
</dbReference>
<comment type="similarity">
    <text evidence="2">Belongs to the type II topoisomerase GyrA/ParC subunit family.</text>
</comment>
<protein>
    <submittedName>
        <fullName evidence="10">DNA gyrase/topoisomerase IV subunit A</fullName>
    </submittedName>
</protein>
<evidence type="ECO:0000256" key="3">
    <source>
        <dbReference type="ARBA" id="ARBA00023029"/>
    </source>
</evidence>
<dbReference type="PROSITE" id="PS52040">
    <property type="entry name" value="TOPO_IIA"/>
    <property type="match status" value="1"/>
</dbReference>
<dbReference type="SUPFAM" id="SSF56719">
    <property type="entry name" value="Type II DNA topoisomerase"/>
    <property type="match status" value="1"/>
</dbReference>
<dbReference type="GO" id="GO:0005737">
    <property type="term" value="C:cytoplasm"/>
    <property type="evidence" value="ECO:0007669"/>
    <property type="project" value="TreeGrafter"/>
</dbReference>
<dbReference type="SMART" id="SM00434">
    <property type="entry name" value="TOP4c"/>
    <property type="match status" value="1"/>
</dbReference>
<feature type="compositionally biased region" description="Basic and acidic residues" evidence="8">
    <location>
        <begin position="863"/>
        <end position="877"/>
    </location>
</feature>
<keyword evidence="3 6" id="KW-0799">Topoisomerase</keyword>